<gene>
    <name evidence="1" type="ORF">ACFOHJ_13330</name>
</gene>
<dbReference type="RefSeq" id="WP_378221152.1">
    <property type="nucleotide sequence ID" value="NZ_JBHRTK010000012.1"/>
</dbReference>
<dbReference type="EMBL" id="JBHRTK010000012">
    <property type="protein sequence ID" value="MFC3207204.1"/>
    <property type="molecule type" value="Genomic_DNA"/>
</dbReference>
<reference evidence="2" key="1">
    <citation type="journal article" date="2019" name="Int. J. Syst. Evol. Microbiol.">
        <title>The Global Catalogue of Microorganisms (GCM) 10K type strain sequencing project: providing services to taxonomists for standard genome sequencing and annotation.</title>
        <authorList>
            <consortium name="The Broad Institute Genomics Platform"/>
            <consortium name="The Broad Institute Genome Sequencing Center for Infectious Disease"/>
            <person name="Wu L."/>
            <person name="Ma J."/>
        </authorList>
    </citation>
    <scope>NUCLEOTIDE SEQUENCE [LARGE SCALE GENOMIC DNA]</scope>
    <source>
        <strain evidence="2">KCTC 52165</strain>
    </source>
</reference>
<accession>A0ABV7KA35</accession>
<evidence type="ECO:0000313" key="1">
    <source>
        <dbReference type="EMBL" id="MFC3207204.1"/>
    </source>
</evidence>
<proteinExistence type="predicted"/>
<comment type="caution">
    <text evidence="1">The sequence shown here is derived from an EMBL/GenBank/DDBJ whole genome shotgun (WGS) entry which is preliminary data.</text>
</comment>
<sequence>MNLKFNANALCAVERALKQPFAAIIAELESEAGPALSTLRALLAAGIASAKWGDFVTVAMDEAEAGRLIDQRGVDAVALEVGKALREYFVTVGLARGN</sequence>
<keyword evidence="2" id="KW-1185">Reference proteome</keyword>
<name>A0ABV7KA35_9HYPH</name>
<organism evidence="1 2">
    <name type="scientific">Aquamicrobium soli</name>
    <dbReference type="NCBI Taxonomy" id="1811518"/>
    <lineage>
        <taxon>Bacteria</taxon>
        <taxon>Pseudomonadati</taxon>
        <taxon>Pseudomonadota</taxon>
        <taxon>Alphaproteobacteria</taxon>
        <taxon>Hyphomicrobiales</taxon>
        <taxon>Phyllobacteriaceae</taxon>
        <taxon>Aquamicrobium</taxon>
    </lineage>
</organism>
<dbReference type="Proteomes" id="UP001595583">
    <property type="component" value="Unassembled WGS sequence"/>
</dbReference>
<protein>
    <submittedName>
        <fullName evidence="1">Uncharacterized protein</fullName>
    </submittedName>
</protein>
<evidence type="ECO:0000313" key="2">
    <source>
        <dbReference type="Proteomes" id="UP001595583"/>
    </source>
</evidence>